<dbReference type="Gene3D" id="3.40.50.720">
    <property type="entry name" value="NAD(P)-binding Rossmann-like Domain"/>
    <property type="match status" value="1"/>
</dbReference>
<dbReference type="SUPFAM" id="SSF48179">
    <property type="entry name" value="6-phosphogluconate dehydrogenase C-terminal domain-like"/>
    <property type="match status" value="1"/>
</dbReference>
<keyword evidence="4" id="KW-1185">Reference proteome</keyword>
<feature type="domain" description="6-phosphogluconate dehydrogenase NADP-binding" evidence="1">
    <location>
        <begin position="4"/>
        <end position="145"/>
    </location>
</feature>
<dbReference type="Pfam" id="PF09130">
    <property type="entry name" value="DUF1932"/>
    <property type="match status" value="1"/>
</dbReference>
<sequence>MSQRIALIGFGEAGRTFATAAGWRQSVRVFDAKTLNDATADEMRAAYAAAGVTGCETLGDALDGAQIVLSLVTADQTPIAAQAAAASLPRGALFCDLNSVSPGTKKRNAEVIWAVGGHYVDVAVMAPVQPAALKVPLLISGRSAAAAAEMLRSIGFTNITFSGAAIGAASATKMVRSIMVKGIEALTAEMLLAAQAAGVTEAVLASLGGDWPQKADYNLDRMLAHGARRAAEMEEVVATLNELGVEPLMTTGTVVRQRAMGNLLQGADMPGDLAAKLALIAKKQEEKMQGKADAA</sequence>
<dbReference type="InterPro" id="IPR013328">
    <property type="entry name" value="6PGD_dom2"/>
</dbReference>
<evidence type="ECO:0000259" key="2">
    <source>
        <dbReference type="Pfam" id="PF09130"/>
    </source>
</evidence>
<organism evidence="3 4">
    <name type="scientific">Sphingobium nicotianae</name>
    <dbReference type="NCBI Taxonomy" id="2782607"/>
    <lineage>
        <taxon>Bacteria</taxon>
        <taxon>Pseudomonadati</taxon>
        <taxon>Pseudomonadota</taxon>
        <taxon>Alphaproteobacteria</taxon>
        <taxon>Sphingomonadales</taxon>
        <taxon>Sphingomonadaceae</taxon>
        <taxon>Sphingobium</taxon>
    </lineage>
</organism>
<dbReference type="Proteomes" id="UP001138757">
    <property type="component" value="Unassembled WGS sequence"/>
</dbReference>
<evidence type="ECO:0000313" key="3">
    <source>
        <dbReference type="EMBL" id="MBT2186995.1"/>
    </source>
</evidence>
<accession>A0A9X1DBT4</accession>
<dbReference type="InterPro" id="IPR015814">
    <property type="entry name" value="Pgluconate_DH_NAD-bd_C"/>
</dbReference>
<proteinExistence type="predicted"/>
<dbReference type="RefSeq" id="WP_214622751.1">
    <property type="nucleotide sequence ID" value="NZ_JAHGAW010000005.1"/>
</dbReference>
<gene>
    <name evidence="3" type="ORF">KK488_08560</name>
</gene>
<dbReference type="InterPro" id="IPR006115">
    <property type="entry name" value="6PGDH_NADP-bd"/>
</dbReference>
<comment type="caution">
    <text evidence="3">The sequence shown here is derived from an EMBL/GenBank/DDBJ whole genome shotgun (WGS) entry which is preliminary data.</text>
</comment>
<dbReference type="AlphaFoldDB" id="A0A9X1DBT4"/>
<evidence type="ECO:0000313" key="4">
    <source>
        <dbReference type="Proteomes" id="UP001138757"/>
    </source>
</evidence>
<evidence type="ECO:0000259" key="1">
    <source>
        <dbReference type="Pfam" id="PF03446"/>
    </source>
</evidence>
<dbReference type="GO" id="GO:0050661">
    <property type="term" value="F:NADP binding"/>
    <property type="evidence" value="ECO:0007669"/>
    <property type="project" value="InterPro"/>
</dbReference>
<dbReference type="InterPro" id="IPR036291">
    <property type="entry name" value="NAD(P)-bd_dom_sf"/>
</dbReference>
<dbReference type="SUPFAM" id="SSF51735">
    <property type="entry name" value="NAD(P)-binding Rossmann-fold domains"/>
    <property type="match status" value="1"/>
</dbReference>
<name>A0A9X1DBT4_9SPHN</name>
<dbReference type="EMBL" id="JAHGAW010000005">
    <property type="protein sequence ID" value="MBT2186995.1"/>
    <property type="molecule type" value="Genomic_DNA"/>
</dbReference>
<feature type="domain" description="Phosphogluconate dehydrogenase NAD-binding putative C-terminal" evidence="2">
    <location>
        <begin position="194"/>
        <end position="259"/>
    </location>
</feature>
<protein>
    <submittedName>
        <fullName evidence="3">DUF1932 domain-containing protein</fullName>
    </submittedName>
</protein>
<dbReference type="Gene3D" id="1.10.1040.10">
    <property type="entry name" value="N-(1-d-carboxylethyl)-l-norvaline Dehydrogenase, domain 2"/>
    <property type="match status" value="1"/>
</dbReference>
<dbReference type="Pfam" id="PF03446">
    <property type="entry name" value="NAD_binding_2"/>
    <property type="match status" value="1"/>
</dbReference>
<dbReference type="InterPro" id="IPR008927">
    <property type="entry name" value="6-PGluconate_DH-like_C_sf"/>
</dbReference>
<reference evidence="3" key="1">
    <citation type="submission" date="2021-05" db="EMBL/GenBank/DDBJ databases">
        <title>Genome of Sphingobium sp. strain.</title>
        <authorList>
            <person name="Fan R."/>
        </authorList>
    </citation>
    <scope>NUCLEOTIDE SEQUENCE</scope>
    <source>
        <strain evidence="3">H33</strain>
    </source>
</reference>